<name>A0ABU3NN69_9CHLR</name>
<accession>A0ABU3NN69</accession>
<dbReference type="RefSeq" id="WP_315624945.1">
    <property type="nucleotide sequence ID" value="NZ_JAUHMF010000002.1"/>
</dbReference>
<protein>
    <submittedName>
        <fullName evidence="1">Uncharacterized protein</fullName>
    </submittedName>
</protein>
<keyword evidence="2" id="KW-1185">Reference proteome</keyword>
<dbReference type="EMBL" id="JAUHMF010000002">
    <property type="protein sequence ID" value="MDT8898286.1"/>
    <property type="molecule type" value="Genomic_DNA"/>
</dbReference>
<comment type="caution">
    <text evidence="1">The sequence shown here is derived from an EMBL/GenBank/DDBJ whole genome shotgun (WGS) entry which is preliminary data.</text>
</comment>
<organism evidence="1 2">
    <name type="scientific">Thermanaerothrix solaris</name>
    <dbReference type="NCBI Taxonomy" id="3058434"/>
    <lineage>
        <taxon>Bacteria</taxon>
        <taxon>Bacillati</taxon>
        <taxon>Chloroflexota</taxon>
        <taxon>Anaerolineae</taxon>
        <taxon>Anaerolineales</taxon>
        <taxon>Anaerolineaceae</taxon>
        <taxon>Thermanaerothrix</taxon>
    </lineage>
</organism>
<proteinExistence type="predicted"/>
<evidence type="ECO:0000313" key="2">
    <source>
        <dbReference type="Proteomes" id="UP001254165"/>
    </source>
</evidence>
<sequence length="81" mass="9004">MARFVPEPNRPIATGFNPRNHLQAFEPLRIWRRQAGLTDGEVTAFGPDTRQGITLALAALYQEGDTWTSGADVVHEIGVWD</sequence>
<dbReference type="Proteomes" id="UP001254165">
    <property type="component" value="Unassembled WGS sequence"/>
</dbReference>
<reference evidence="1 2" key="1">
    <citation type="submission" date="2023-07" db="EMBL/GenBank/DDBJ databases">
        <title>Novel species of Thermanaerothrix with wide hydrolytic capabilities.</title>
        <authorList>
            <person name="Zayulina K.S."/>
            <person name="Podosokorskaya O.A."/>
            <person name="Elcheninov A.G."/>
        </authorList>
    </citation>
    <scope>NUCLEOTIDE SEQUENCE [LARGE SCALE GENOMIC DNA]</scope>
    <source>
        <strain evidence="1 2">4228-RoL</strain>
    </source>
</reference>
<gene>
    <name evidence="1" type="ORF">QYE77_08400</name>
</gene>
<evidence type="ECO:0000313" key="1">
    <source>
        <dbReference type="EMBL" id="MDT8898286.1"/>
    </source>
</evidence>